<keyword evidence="4" id="KW-1185">Reference proteome</keyword>
<evidence type="ECO:0000313" key="4">
    <source>
        <dbReference type="Proteomes" id="UP000335636"/>
    </source>
</evidence>
<reference evidence="2" key="2">
    <citation type="submission" date="2020-08" db="EMBL/GenBank/DDBJ databases">
        <authorList>
            <person name="Shumante A."/>
            <person name="Zimin A.V."/>
            <person name="Puiu D."/>
            <person name="Salzberg S.L."/>
        </authorList>
    </citation>
    <scope>NUCLEOTIDE SEQUENCE</scope>
    <source>
        <strain evidence="2">WC2-LM</strain>
        <tissue evidence="2">Liver</tissue>
    </source>
</reference>
<gene>
    <name evidence="2" type="ORF">GHT09_013892</name>
    <name evidence="3" type="ORF">MONAX_5E043047</name>
</gene>
<name>A0A5E4BKX2_MARMO</name>
<proteinExistence type="predicted"/>
<organism evidence="3 4">
    <name type="scientific">Marmota monax</name>
    <name type="common">Woodchuck</name>
    <dbReference type="NCBI Taxonomy" id="9995"/>
    <lineage>
        <taxon>Eukaryota</taxon>
        <taxon>Metazoa</taxon>
        <taxon>Chordata</taxon>
        <taxon>Craniata</taxon>
        <taxon>Vertebrata</taxon>
        <taxon>Euteleostomi</taxon>
        <taxon>Mammalia</taxon>
        <taxon>Eutheria</taxon>
        <taxon>Euarchontoglires</taxon>
        <taxon>Glires</taxon>
        <taxon>Rodentia</taxon>
        <taxon>Sciuromorpha</taxon>
        <taxon>Sciuridae</taxon>
        <taxon>Xerinae</taxon>
        <taxon>Marmotini</taxon>
        <taxon>Marmota</taxon>
    </lineage>
</organism>
<dbReference type="EMBL" id="WJEC01003264">
    <property type="protein sequence ID" value="KAF7475297.1"/>
    <property type="molecule type" value="Genomic_DNA"/>
</dbReference>
<sequence>MKTRETGRGGGRKLEGRDSQEQWPIELKGRGFWCRQAEGLRAGEPLIQNYGAPRSERFSSVPYVFT</sequence>
<evidence type="ECO:0000256" key="1">
    <source>
        <dbReference type="SAM" id="MobiDB-lite"/>
    </source>
</evidence>
<feature type="compositionally biased region" description="Basic and acidic residues" evidence="1">
    <location>
        <begin position="1"/>
        <end position="20"/>
    </location>
</feature>
<dbReference type="Proteomes" id="UP000662637">
    <property type="component" value="Unassembled WGS sequence"/>
</dbReference>
<evidence type="ECO:0000313" key="3">
    <source>
        <dbReference type="EMBL" id="VTJ69302.1"/>
    </source>
</evidence>
<reference evidence="3 4" key="1">
    <citation type="submission" date="2019-04" db="EMBL/GenBank/DDBJ databases">
        <authorList>
            <person name="Alioto T."/>
            <person name="Alioto T."/>
        </authorList>
    </citation>
    <scope>NUCLEOTIDE SEQUENCE [LARGE SCALE GENOMIC DNA]</scope>
</reference>
<dbReference type="Proteomes" id="UP000335636">
    <property type="component" value="Unassembled WGS sequence"/>
</dbReference>
<accession>A0A5E4BKX2</accession>
<protein>
    <submittedName>
        <fullName evidence="3">Uncharacterized protein</fullName>
    </submittedName>
</protein>
<dbReference type="EMBL" id="CABDUW010000455">
    <property type="protein sequence ID" value="VTJ69302.1"/>
    <property type="molecule type" value="Genomic_DNA"/>
</dbReference>
<feature type="region of interest" description="Disordered" evidence="1">
    <location>
        <begin position="1"/>
        <end position="22"/>
    </location>
</feature>
<evidence type="ECO:0000313" key="2">
    <source>
        <dbReference type="EMBL" id="KAF7475297.1"/>
    </source>
</evidence>
<dbReference type="AlphaFoldDB" id="A0A5E4BKX2"/>